<proteinExistence type="predicted"/>
<accession>A0A1F7SEV3</accession>
<protein>
    <submittedName>
        <fullName evidence="1">Uncharacterized protein</fullName>
    </submittedName>
</protein>
<name>A0A1F7SEV3_9BACT</name>
<comment type="caution">
    <text evidence="1">The sequence shown here is derived from an EMBL/GenBank/DDBJ whole genome shotgun (WGS) entry which is preliminary data.</text>
</comment>
<reference evidence="1 2" key="1">
    <citation type="journal article" date="2016" name="Nat. Commun.">
        <title>Thousands of microbial genomes shed light on interconnected biogeochemical processes in an aquifer system.</title>
        <authorList>
            <person name="Anantharaman K."/>
            <person name="Brown C.T."/>
            <person name="Hug L.A."/>
            <person name="Sharon I."/>
            <person name="Castelle C.J."/>
            <person name="Probst A.J."/>
            <person name="Thomas B.C."/>
            <person name="Singh A."/>
            <person name="Wilkins M.J."/>
            <person name="Karaoz U."/>
            <person name="Brodie E.L."/>
            <person name="Williams K.H."/>
            <person name="Hubbard S.S."/>
            <person name="Banfield J.F."/>
        </authorList>
    </citation>
    <scope>NUCLEOTIDE SEQUENCE [LARGE SCALE GENOMIC DNA]</scope>
</reference>
<evidence type="ECO:0000313" key="1">
    <source>
        <dbReference type="EMBL" id="OGL52285.1"/>
    </source>
</evidence>
<gene>
    <name evidence="1" type="ORF">A3K55_01870</name>
</gene>
<dbReference type="AlphaFoldDB" id="A0A1F7SEV3"/>
<dbReference type="Proteomes" id="UP000185874">
    <property type="component" value="Unassembled WGS sequence"/>
</dbReference>
<sequence length="78" mass="8949">MKFGERVVLFIMTSNVDPFGACLDEVKAGGRVRRINGSWLGTFRDLAKRVNGGETIRLRVRTINSEKPWEETFLGRRH</sequence>
<dbReference type="EMBL" id="MGDJ01000029">
    <property type="protein sequence ID" value="OGL52285.1"/>
    <property type="molecule type" value="Genomic_DNA"/>
</dbReference>
<evidence type="ECO:0000313" key="2">
    <source>
        <dbReference type="Proteomes" id="UP000185874"/>
    </source>
</evidence>
<organism evidence="1 2">
    <name type="scientific">Candidatus Shapirobacteria bacterium RBG_13_44_7</name>
    <dbReference type="NCBI Taxonomy" id="1802149"/>
    <lineage>
        <taxon>Bacteria</taxon>
        <taxon>Candidatus Shapironibacteriota</taxon>
    </lineage>
</organism>